<sequence>MPTPRVLLVDDDAAICEFLATLLDLEGLAPRVAPGAQEALGALADADAVLLDVAMPGMDGLELCRRMRAAGFGGPILVVSARPGPDLPRKAVEAGASGFVRKPFDNAELIACLRGLLAAA</sequence>
<dbReference type="GO" id="GO:0000160">
    <property type="term" value="P:phosphorelay signal transduction system"/>
    <property type="evidence" value="ECO:0007669"/>
    <property type="project" value="InterPro"/>
</dbReference>
<evidence type="ECO:0000256" key="1">
    <source>
        <dbReference type="ARBA" id="ARBA00022553"/>
    </source>
</evidence>
<dbReference type="AlphaFoldDB" id="B8JB64"/>
<dbReference type="PANTHER" id="PTHR44591:SF3">
    <property type="entry name" value="RESPONSE REGULATORY DOMAIN-CONTAINING PROTEIN"/>
    <property type="match status" value="1"/>
</dbReference>
<keyword evidence="1 2" id="KW-0597">Phosphoprotein</keyword>
<name>B8JB64_ANAD2</name>
<gene>
    <name evidence="4" type="ordered locus">A2cp1_2353</name>
</gene>
<evidence type="ECO:0000259" key="3">
    <source>
        <dbReference type="PROSITE" id="PS50110"/>
    </source>
</evidence>
<evidence type="ECO:0000256" key="2">
    <source>
        <dbReference type="PROSITE-ProRule" id="PRU00169"/>
    </source>
</evidence>
<reference evidence="4" key="1">
    <citation type="submission" date="2009-01" db="EMBL/GenBank/DDBJ databases">
        <title>Complete sequence of Anaeromyxobacter dehalogenans 2CP-1.</title>
        <authorList>
            <consortium name="US DOE Joint Genome Institute"/>
            <person name="Lucas S."/>
            <person name="Copeland A."/>
            <person name="Lapidus A."/>
            <person name="Glavina del Rio T."/>
            <person name="Dalin E."/>
            <person name="Tice H."/>
            <person name="Bruce D."/>
            <person name="Goodwin L."/>
            <person name="Pitluck S."/>
            <person name="Saunders E."/>
            <person name="Brettin T."/>
            <person name="Detter J.C."/>
            <person name="Han C."/>
            <person name="Larimer F."/>
            <person name="Land M."/>
            <person name="Hauser L."/>
            <person name="Kyrpides N."/>
            <person name="Ovchinnikova G."/>
            <person name="Beliaev A.S."/>
            <person name="Richardson P."/>
        </authorList>
    </citation>
    <scope>NUCLEOTIDE SEQUENCE</scope>
    <source>
        <strain evidence="4">2CP-1</strain>
    </source>
</reference>
<accession>B8JB64</accession>
<dbReference type="InterPro" id="IPR050595">
    <property type="entry name" value="Bact_response_regulator"/>
</dbReference>
<evidence type="ECO:0000313" key="5">
    <source>
        <dbReference type="Proteomes" id="UP000007089"/>
    </source>
</evidence>
<dbReference type="KEGG" id="acp:A2cp1_2353"/>
<dbReference type="InterPro" id="IPR011006">
    <property type="entry name" value="CheY-like_superfamily"/>
</dbReference>
<feature type="modified residue" description="4-aspartylphosphate" evidence="2">
    <location>
        <position position="52"/>
    </location>
</feature>
<organism evidence="4 5">
    <name type="scientific">Anaeromyxobacter dehalogenans (strain ATCC BAA-258 / DSM 21875 / 2CP-1)</name>
    <dbReference type="NCBI Taxonomy" id="455488"/>
    <lineage>
        <taxon>Bacteria</taxon>
        <taxon>Pseudomonadati</taxon>
        <taxon>Myxococcota</taxon>
        <taxon>Myxococcia</taxon>
        <taxon>Myxococcales</taxon>
        <taxon>Cystobacterineae</taxon>
        <taxon>Anaeromyxobacteraceae</taxon>
        <taxon>Anaeromyxobacter</taxon>
    </lineage>
</organism>
<dbReference type="InterPro" id="IPR001789">
    <property type="entry name" value="Sig_transdc_resp-reg_receiver"/>
</dbReference>
<dbReference type="SUPFAM" id="SSF52172">
    <property type="entry name" value="CheY-like"/>
    <property type="match status" value="1"/>
</dbReference>
<keyword evidence="5" id="KW-1185">Reference proteome</keyword>
<dbReference type="CDD" id="cd00156">
    <property type="entry name" value="REC"/>
    <property type="match status" value="1"/>
</dbReference>
<dbReference type="Proteomes" id="UP000007089">
    <property type="component" value="Chromosome"/>
</dbReference>
<feature type="domain" description="Response regulatory" evidence="3">
    <location>
        <begin position="5"/>
        <end position="117"/>
    </location>
</feature>
<protein>
    <submittedName>
        <fullName evidence="4">Response regulator receiver protein</fullName>
    </submittedName>
</protein>
<dbReference type="SMART" id="SM00448">
    <property type="entry name" value="REC"/>
    <property type="match status" value="1"/>
</dbReference>
<proteinExistence type="predicted"/>
<dbReference type="RefSeq" id="WP_012633514.1">
    <property type="nucleotide sequence ID" value="NC_011891.1"/>
</dbReference>
<dbReference type="PANTHER" id="PTHR44591">
    <property type="entry name" value="STRESS RESPONSE REGULATOR PROTEIN 1"/>
    <property type="match status" value="1"/>
</dbReference>
<evidence type="ECO:0000313" key="4">
    <source>
        <dbReference type="EMBL" id="ACL65691.1"/>
    </source>
</evidence>
<dbReference type="Pfam" id="PF00072">
    <property type="entry name" value="Response_reg"/>
    <property type="match status" value="1"/>
</dbReference>
<dbReference type="EMBL" id="CP001359">
    <property type="protein sequence ID" value="ACL65691.1"/>
    <property type="molecule type" value="Genomic_DNA"/>
</dbReference>
<dbReference type="Gene3D" id="3.40.50.2300">
    <property type="match status" value="1"/>
</dbReference>
<dbReference type="HOGENOM" id="CLU_000445_69_8_7"/>
<dbReference type="PROSITE" id="PS50110">
    <property type="entry name" value="RESPONSE_REGULATORY"/>
    <property type="match status" value="1"/>
</dbReference>